<reference evidence="2" key="1">
    <citation type="journal article" date="2019" name="Int. J. Syst. Evol. Microbiol.">
        <title>The Global Catalogue of Microorganisms (GCM) 10K type strain sequencing project: providing services to taxonomists for standard genome sequencing and annotation.</title>
        <authorList>
            <consortium name="The Broad Institute Genomics Platform"/>
            <consortium name="The Broad Institute Genome Sequencing Center for Infectious Disease"/>
            <person name="Wu L."/>
            <person name="Ma J."/>
        </authorList>
    </citation>
    <scope>NUCLEOTIDE SEQUENCE [LARGE SCALE GENOMIC DNA]</scope>
    <source>
        <strain evidence="2">CGMCC 4.7319</strain>
    </source>
</reference>
<evidence type="ECO:0008006" key="3">
    <source>
        <dbReference type="Google" id="ProtNLM"/>
    </source>
</evidence>
<sequence>MRKIAAVLAAGLVLAGCGASEWRQQVRYEVTKIFDRPFPENPQNAEVRLELVGEPPDDVFEPLTLTPAVVSYRTFRGDFEVGDQFLCWAEQKSGGYTRTSTIRTDVSSCEKA</sequence>
<gene>
    <name evidence="1" type="ORF">GCM10011609_50330</name>
</gene>
<dbReference type="RefSeq" id="WP_189157281.1">
    <property type="nucleotide sequence ID" value="NZ_BMNC01000007.1"/>
</dbReference>
<evidence type="ECO:0000313" key="2">
    <source>
        <dbReference type="Proteomes" id="UP000597656"/>
    </source>
</evidence>
<proteinExistence type="predicted"/>
<comment type="caution">
    <text evidence="1">The sequence shown here is derived from an EMBL/GenBank/DDBJ whole genome shotgun (WGS) entry which is preliminary data.</text>
</comment>
<dbReference type="Proteomes" id="UP000597656">
    <property type="component" value="Unassembled WGS sequence"/>
</dbReference>
<accession>A0ABQ2IAW5</accession>
<keyword evidence="2" id="KW-1185">Reference proteome</keyword>
<organism evidence="1 2">
    <name type="scientific">Lentzea pudingi</name>
    <dbReference type="NCBI Taxonomy" id="1789439"/>
    <lineage>
        <taxon>Bacteria</taxon>
        <taxon>Bacillati</taxon>
        <taxon>Actinomycetota</taxon>
        <taxon>Actinomycetes</taxon>
        <taxon>Pseudonocardiales</taxon>
        <taxon>Pseudonocardiaceae</taxon>
        <taxon>Lentzea</taxon>
    </lineage>
</organism>
<dbReference type="EMBL" id="BMNC01000007">
    <property type="protein sequence ID" value="GGN05005.1"/>
    <property type="molecule type" value="Genomic_DNA"/>
</dbReference>
<protein>
    <recommendedName>
        <fullName evidence="3">Lipoprotein</fullName>
    </recommendedName>
</protein>
<evidence type="ECO:0000313" key="1">
    <source>
        <dbReference type="EMBL" id="GGN05005.1"/>
    </source>
</evidence>
<dbReference type="PROSITE" id="PS51257">
    <property type="entry name" value="PROKAR_LIPOPROTEIN"/>
    <property type="match status" value="1"/>
</dbReference>
<name>A0ABQ2IAW5_9PSEU</name>